<dbReference type="PANTHER" id="PTHR12526:SF640">
    <property type="entry name" value="COLANIC ACID BIOSYNTHESIS GLYCOSYLTRANSFERASE WCAL-RELATED"/>
    <property type="match status" value="1"/>
</dbReference>
<dbReference type="Pfam" id="PF13692">
    <property type="entry name" value="Glyco_trans_1_4"/>
    <property type="match status" value="1"/>
</dbReference>
<evidence type="ECO:0000256" key="4">
    <source>
        <dbReference type="SAM" id="MobiDB-lite"/>
    </source>
</evidence>
<dbReference type="EMBL" id="BAABHM010000035">
    <property type="protein sequence ID" value="GAA4721675.1"/>
    <property type="molecule type" value="Genomic_DNA"/>
</dbReference>
<organism evidence="6 7">
    <name type="scientific">Promicromonospora umidemergens</name>
    <dbReference type="NCBI Taxonomy" id="629679"/>
    <lineage>
        <taxon>Bacteria</taxon>
        <taxon>Bacillati</taxon>
        <taxon>Actinomycetota</taxon>
        <taxon>Actinomycetes</taxon>
        <taxon>Micrococcales</taxon>
        <taxon>Promicromonosporaceae</taxon>
        <taxon>Promicromonospora</taxon>
    </lineage>
</organism>
<evidence type="ECO:0000256" key="1">
    <source>
        <dbReference type="ARBA" id="ARBA00009481"/>
    </source>
</evidence>
<feature type="domain" description="Glycosyltransferase subfamily 4-like N-terminal" evidence="5">
    <location>
        <begin position="44"/>
        <end position="201"/>
    </location>
</feature>
<evidence type="ECO:0000259" key="5">
    <source>
        <dbReference type="Pfam" id="PF13439"/>
    </source>
</evidence>
<keyword evidence="2" id="KW-0328">Glycosyltransferase</keyword>
<dbReference type="CDD" id="cd03801">
    <property type="entry name" value="GT4_PimA-like"/>
    <property type="match status" value="1"/>
</dbReference>
<name>A0ABP8Y983_9MICO</name>
<evidence type="ECO:0000313" key="7">
    <source>
        <dbReference type="Proteomes" id="UP001500843"/>
    </source>
</evidence>
<evidence type="ECO:0000256" key="3">
    <source>
        <dbReference type="ARBA" id="ARBA00022679"/>
    </source>
</evidence>
<accession>A0ABP8Y983</accession>
<comment type="similarity">
    <text evidence="1">Belongs to the glycosyltransferase group 1 family. Glycosyltransferase 4 subfamily.</text>
</comment>
<keyword evidence="7" id="KW-1185">Reference proteome</keyword>
<gene>
    <name evidence="6" type="ORF">GCM10023198_52450</name>
</gene>
<dbReference type="Pfam" id="PF13439">
    <property type="entry name" value="Glyco_transf_4"/>
    <property type="match status" value="1"/>
</dbReference>
<reference evidence="7" key="1">
    <citation type="journal article" date="2019" name="Int. J. Syst. Evol. Microbiol.">
        <title>The Global Catalogue of Microorganisms (GCM) 10K type strain sequencing project: providing services to taxonomists for standard genome sequencing and annotation.</title>
        <authorList>
            <consortium name="The Broad Institute Genomics Platform"/>
            <consortium name="The Broad Institute Genome Sequencing Center for Infectious Disease"/>
            <person name="Wu L."/>
            <person name="Ma J."/>
        </authorList>
    </citation>
    <scope>NUCLEOTIDE SEQUENCE [LARGE SCALE GENOMIC DNA]</scope>
    <source>
        <strain evidence="7">JCM 17975</strain>
    </source>
</reference>
<dbReference type="Proteomes" id="UP001500843">
    <property type="component" value="Unassembled WGS sequence"/>
</dbReference>
<keyword evidence="3" id="KW-0808">Transferase</keyword>
<dbReference type="InterPro" id="IPR028098">
    <property type="entry name" value="Glyco_trans_4-like_N"/>
</dbReference>
<evidence type="ECO:0000256" key="2">
    <source>
        <dbReference type="ARBA" id="ARBA00022676"/>
    </source>
</evidence>
<proteinExistence type="inferred from homology"/>
<feature type="region of interest" description="Disordered" evidence="4">
    <location>
        <begin position="201"/>
        <end position="230"/>
    </location>
</feature>
<protein>
    <submittedName>
        <fullName evidence="6">Glycosyltransferase family 4 protein</fullName>
    </submittedName>
</protein>
<sequence length="426" mass="44477">MWSAGVHPVRHLLSGARLAQLAPMTTVLLAHASVDLYGSDLQLVETAVGCLDAGADVVVLLPSDGPLAERMRGVGARVETLDVPVLRKAHLTPRGIAALGISTLRALAPMTRLIRRLGPDTVLVNTLTIPAWLVAARLAGVAPVCHVHEAEADVRWVVRVGLAAPLLLARDVVVNSVAARDVVVSAVPALRQRTRVFYNGVPGPPAAPGPDAGAGGAAPSPVADGGAGPGSGSTHVVLVGRLSPRKGSDVALEAVARLRRAGRDVRLTLCGSVFAGYEWFEDQLRARADEDDLAGAVELVGYADPWAWFARADVVVVPSRVEPFGNVAVQAMLAGRPVVASRTQGLAEIVRDGETGLLVPPDDAVALAGAVAALVDDRARASALAEAGRRDAAERFGVQRYRAQMGRLLVVRRAVVRLAPVKRHPG</sequence>
<evidence type="ECO:0000313" key="6">
    <source>
        <dbReference type="EMBL" id="GAA4721675.1"/>
    </source>
</evidence>
<comment type="caution">
    <text evidence="6">The sequence shown here is derived from an EMBL/GenBank/DDBJ whole genome shotgun (WGS) entry which is preliminary data.</text>
</comment>
<dbReference type="PANTHER" id="PTHR12526">
    <property type="entry name" value="GLYCOSYLTRANSFERASE"/>
    <property type="match status" value="1"/>
</dbReference>
<dbReference type="Gene3D" id="3.40.50.2000">
    <property type="entry name" value="Glycogen Phosphorylase B"/>
    <property type="match status" value="2"/>
</dbReference>
<dbReference type="SUPFAM" id="SSF53756">
    <property type="entry name" value="UDP-Glycosyltransferase/glycogen phosphorylase"/>
    <property type="match status" value="1"/>
</dbReference>